<dbReference type="InterPro" id="IPR018320">
    <property type="entry name" value="DNA_polymerase_1"/>
</dbReference>
<dbReference type="PROSITE" id="PS00447">
    <property type="entry name" value="DNA_POLYMERASE_A"/>
    <property type="match status" value="1"/>
</dbReference>
<accession>A0A1F6PDF6</accession>
<evidence type="ECO:0000256" key="6">
    <source>
        <dbReference type="ARBA" id="ARBA00022932"/>
    </source>
</evidence>
<reference evidence="14 15" key="1">
    <citation type="journal article" date="2016" name="Nat. Commun.">
        <title>Thousands of microbial genomes shed light on interconnected biogeochemical processes in an aquifer system.</title>
        <authorList>
            <person name="Anantharaman K."/>
            <person name="Brown C.T."/>
            <person name="Hug L.A."/>
            <person name="Sharon I."/>
            <person name="Castelle C.J."/>
            <person name="Probst A.J."/>
            <person name="Thomas B.C."/>
            <person name="Singh A."/>
            <person name="Wilkins M.J."/>
            <person name="Karaoz U."/>
            <person name="Brodie E.L."/>
            <person name="Williams K.H."/>
            <person name="Hubbard S.S."/>
            <person name="Banfield J.F."/>
        </authorList>
    </citation>
    <scope>NUCLEOTIDE SEQUENCE [LARGE SCALE GENOMIC DNA]</scope>
</reference>
<evidence type="ECO:0000256" key="11">
    <source>
        <dbReference type="RuleBase" id="RU004460"/>
    </source>
</evidence>
<gene>
    <name evidence="11" type="primary">polA</name>
    <name evidence="14" type="ORF">A2538_01540</name>
</gene>
<dbReference type="Pfam" id="PF00476">
    <property type="entry name" value="DNA_pol_A"/>
    <property type="match status" value="1"/>
</dbReference>
<keyword evidence="5 11" id="KW-0227">DNA damage</keyword>
<dbReference type="CDD" id="cd09898">
    <property type="entry name" value="H3TH_53EXO"/>
    <property type="match status" value="1"/>
</dbReference>
<dbReference type="EMBL" id="MFRE01000011">
    <property type="protein sequence ID" value="OGH94196.1"/>
    <property type="molecule type" value="Genomic_DNA"/>
</dbReference>
<keyword evidence="11" id="KW-0540">Nuclease</keyword>
<keyword evidence="11" id="KW-0378">Hydrolase</keyword>
<comment type="function">
    <text evidence="11">In addition to polymerase activity, this DNA polymerase exhibits 5'-3' exonuclease activity.</text>
</comment>
<dbReference type="InterPro" id="IPR036397">
    <property type="entry name" value="RNaseH_sf"/>
</dbReference>
<dbReference type="Pfam" id="PF01367">
    <property type="entry name" value="5_3_exonuc"/>
    <property type="match status" value="1"/>
</dbReference>
<dbReference type="SUPFAM" id="SSF47807">
    <property type="entry name" value="5' to 3' exonuclease, C-terminal subdomain"/>
    <property type="match status" value="1"/>
</dbReference>
<keyword evidence="11" id="KW-0269">Exonuclease</keyword>
<dbReference type="NCBIfam" id="TIGR00593">
    <property type="entry name" value="pola"/>
    <property type="match status" value="1"/>
</dbReference>
<comment type="similarity">
    <text evidence="1 11">Belongs to the DNA polymerase type-A family.</text>
</comment>
<feature type="domain" description="DNA-directed DNA polymerase family A palm" evidence="13">
    <location>
        <begin position="668"/>
        <end position="907"/>
    </location>
</feature>
<keyword evidence="4 11" id="KW-0235">DNA replication</keyword>
<dbReference type="SMART" id="SM00279">
    <property type="entry name" value="HhH2"/>
    <property type="match status" value="1"/>
</dbReference>
<evidence type="ECO:0000313" key="15">
    <source>
        <dbReference type="Proteomes" id="UP000178254"/>
    </source>
</evidence>
<dbReference type="SMART" id="SM00475">
    <property type="entry name" value="53EXOc"/>
    <property type="match status" value="1"/>
</dbReference>
<sequence length="943" mass="105101">MKKFVIIDGNAIIHRAYHAIPPMNTKNGTMVNAVYGFTSMLLKVWADLKPEYLAVTFDMRGPTFRHEKFKEYKATRVKADQELYDQIPLVHDVVRAFNIPIYEKSGYEADDVIGTVVRMVKNKQEVESYVVTGDKDTLQLIEPGVKVFTLRKGMSDTVIYDAEGVKEKFGFLPDKMVDYKALAGDSSDNIPGVPGVGEKTATDLIVKVGGIDEIYKKINKLKDFGFKDGVINKLIAGEESARMSFDLATIDCNVPKVDFKLEDCVAREYDREKVVKIFQELEFTSLLKRLAGAGGEKIEDSRLKIKKASKDCKVIELKTASEVKGLVEKISKEKIFACREAMSGREVYNSEFYGVAVVVGGAGYFLDSKLFKEFLPVFEFLDCELVGHDLKQLIKVLAILDPRFCGDDKNTTCHSRENGNPVASVGIIKNKLFDTMIASYLLEPGSRAHDSASIVLKVLGQELPTGAGQNSLFGVDMLAVTQELYQLSLATVKLKTDLVAISDFGLMEKIEMPLLPVLAQMELNGIAVDLKLLQKLSEQVTAEIKTVSATIFEMSGAEFNISSPTQLREVLFEKMEIPVEGIKKGKTGLSTSAEQLEKLRGQHPIIEHIENYRELEKLRNTYIDVLPTLINKKTGRIHTTFNQAVAATGRLSSSDPNLQNIPIRTELGREIRKAFVAEDGNVLISADYSQIELRVVASLAQDKQMMEIFEAGLDIHAATAAAINHVDLKDVTKEMRRAAKEVNFGVLYGMGAYGLAWRADIPQWQAKDFIDKYFSEFSGVKKYLDATLEFTKKEGYCETLFGRRRYIPELNASNHQLKMAGERMAINHPIQGTAADLIKMAMIEIDKVLFCHSDRPSQGVEESLKDKNCANNSVKGSLGYARDDSGCGVRMILQVHDELVFEVQKELADEVGKKVKEIMEGVAKLRVPIVVEVNVSKSWGEMK</sequence>
<dbReference type="InterPro" id="IPR002421">
    <property type="entry name" value="5-3_exonuclease"/>
</dbReference>
<keyword evidence="8 11" id="KW-0234">DNA repair</keyword>
<dbReference type="SUPFAM" id="SSF53098">
    <property type="entry name" value="Ribonuclease H-like"/>
    <property type="match status" value="1"/>
</dbReference>
<evidence type="ECO:0000256" key="3">
    <source>
        <dbReference type="ARBA" id="ARBA00022695"/>
    </source>
</evidence>
<dbReference type="Gene3D" id="3.30.70.370">
    <property type="match status" value="1"/>
</dbReference>
<dbReference type="GO" id="GO:0008409">
    <property type="term" value="F:5'-3' exonuclease activity"/>
    <property type="evidence" value="ECO:0007669"/>
    <property type="project" value="UniProtKB-UniRule"/>
</dbReference>
<evidence type="ECO:0000259" key="12">
    <source>
        <dbReference type="SMART" id="SM00475"/>
    </source>
</evidence>
<evidence type="ECO:0000256" key="4">
    <source>
        <dbReference type="ARBA" id="ARBA00022705"/>
    </source>
</evidence>
<keyword evidence="2 11" id="KW-0808">Transferase</keyword>
<dbReference type="PANTHER" id="PTHR10133">
    <property type="entry name" value="DNA POLYMERASE I"/>
    <property type="match status" value="1"/>
</dbReference>
<comment type="catalytic activity">
    <reaction evidence="9 11">
        <text>DNA(n) + a 2'-deoxyribonucleoside 5'-triphosphate = DNA(n+1) + diphosphate</text>
        <dbReference type="Rhea" id="RHEA:22508"/>
        <dbReference type="Rhea" id="RHEA-COMP:17339"/>
        <dbReference type="Rhea" id="RHEA-COMP:17340"/>
        <dbReference type="ChEBI" id="CHEBI:33019"/>
        <dbReference type="ChEBI" id="CHEBI:61560"/>
        <dbReference type="ChEBI" id="CHEBI:173112"/>
        <dbReference type="EC" id="2.7.7.7"/>
    </reaction>
</comment>
<dbReference type="FunFam" id="1.20.1060.10:FF:000001">
    <property type="entry name" value="DNA polymerase I"/>
    <property type="match status" value="1"/>
</dbReference>
<dbReference type="InterPro" id="IPR012337">
    <property type="entry name" value="RNaseH-like_sf"/>
</dbReference>
<dbReference type="GO" id="GO:0006302">
    <property type="term" value="P:double-strand break repair"/>
    <property type="evidence" value="ECO:0007669"/>
    <property type="project" value="TreeGrafter"/>
</dbReference>
<evidence type="ECO:0000256" key="1">
    <source>
        <dbReference type="ARBA" id="ARBA00007705"/>
    </source>
</evidence>
<dbReference type="InterPro" id="IPR019760">
    <property type="entry name" value="DNA-dir_DNA_pol_A_CS"/>
</dbReference>
<dbReference type="InterPro" id="IPR020046">
    <property type="entry name" value="5-3_exonucl_a-hlix_arch_N"/>
</dbReference>
<evidence type="ECO:0000259" key="13">
    <source>
        <dbReference type="SMART" id="SM00482"/>
    </source>
</evidence>
<dbReference type="Proteomes" id="UP000178254">
    <property type="component" value="Unassembled WGS sequence"/>
</dbReference>
<dbReference type="GO" id="GO:0003887">
    <property type="term" value="F:DNA-directed DNA polymerase activity"/>
    <property type="evidence" value="ECO:0007669"/>
    <property type="project" value="UniProtKB-UniRule"/>
</dbReference>
<evidence type="ECO:0000256" key="10">
    <source>
        <dbReference type="NCBIfam" id="TIGR00593"/>
    </source>
</evidence>
<dbReference type="STRING" id="1798709.A2538_01540"/>
<evidence type="ECO:0000256" key="7">
    <source>
        <dbReference type="ARBA" id="ARBA00023125"/>
    </source>
</evidence>
<dbReference type="InterPro" id="IPR020045">
    <property type="entry name" value="DNA_polI_H3TH"/>
</dbReference>
<organism evidence="14 15">
    <name type="scientific">Candidatus Magasanikbacteria bacterium RIFOXYD2_FULL_41_14</name>
    <dbReference type="NCBI Taxonomy" id="1798709"/>
    <lineage>
        <taxon>Bacteria</taxon>
        <taxon>Candidatus Magasanikiibacteriota</taxon>
    </lineage>
</organism>
<dbReference type="CDD" id="cd08637">
    <property type="entry name" value="DNA_pol_A_pol_I_C"/>
    <property type="match status" value="1"/>
</dbReference>
<keyword evidence="6 11" id="KW-0239">DNA-directed DNA polymerase</keyword>
<dbReference type="SUPFAM" id="SSF88723">
    <property type="entry name" value="PIN domain-like"/>
    <property type="match status" value="1"/>
</dbReference>
<evidence type="ECO:0000256" key="5">
    <source>
        <dbReference type="ARBA" id="ARBA00022763"/>
    </source>
</evidence>
<dbReference type="Gene3D" id="3.40.50.1010">
    <property type="entry name" value="5'-nuclease"/>
    <property type="match status" value="1"/>
</dbReference>
<comment type="caution">
    <text evidence="14">The sequence shown here is derived from an EMBL/GenBank/DDBJ whole genome shotgun (WGS) entry which is preliminary data.</text>
</comment>
<dbReference type="FunFam" id="1.10.150.20:FF:000002">
    <property type="entry name" value="DNA polymerase I"/>
    <property type="match status" value="1"/>
</dbReference>
<keyword evidence="3 11" id="KW-0548">Nucleotidyltransferase</keyword>
<dbReference type="SMART" id="SM00482">
    <property type="entry name" value="POLAc"/>
    <property type="match status" value="1"/>
</dbReference>
<dbReference type="InterPro" id="IPR002298">
    <property type="entry name" value="DNA_polymerase_A"/>
</dbReference>
<feature type="domain" description="5'-3' exonuclease" evidence="12">
    <location>
        <begin position="2"/>
        <end position="267"/>
    </location>
</feature>
<dbReference type="GO" id="GO:0003677">
    <property type="term" value="F:DNA binding"/>
    <property type="evidence" value="ECO:0007669"/>
    <property type="project" value="UniProtKB-UniRule"/>
</dbReference>
<dbReference type="InterPro" id="IPR029060">
    <property type="entry name" value="PIN-like_dom_sf"/>
</dbReference>
<dbReference type="InterPro" id="IPR036279">
    <property type="entry name" value="5-3_exonuclease_C_sf"/>
</dbReference>
<dbReference type="InterPro" id="IPR043502">
    <property type="entry name" value="DNA/RNA_pol_sf"/>
</dbReference>
<dbReference type="Gene3D" id="1.10.150.20">
    <property type="entry name" value="5' to 3' exonuclease, C-terminal subdomain"/>
    <property type="match status" value="2"/>
</dbReference>
<evidence type="ECO:0000256" key="2">
    <source>
        <dbReference type="ARBA" id="ARBA00022679"/>
    </source>
</evidence>
<proteinExistence type="inferred from homology"/>
<dbReference type="InterPro" id="IPR001098">
    <property type="entry name" value="DNA-dir_DNA_pol_A_palm_dom"/>
</dbReference>
<dbReference type="CDD" id="cd09859">
    <property type="entry name" value="PIN_53EXO"/>
    <property type="match status" value="1"/>
</dbReference>
<evidence type="ECO:0000256" key="8">
    <source>
        <dbReference type="ARBA" id="ARBA00023204"/>
    </source>
</evidence>
<dbReference type="PANTHER" id="PTHR10133:SF27">
    <property type="entry name" value="DNA POLYMERASE NU"/>
    <property type="match status" value="1"/>
</dbReference>
<evidence type="ECO:0000256" key="9">
    <source>
        <dbReference type="ARBA" id="ARBA00049244"/>
    </source>
</evidence>
<dbReference type="GO" id="GO:0006261">
    <property type="term" value="P:DNA-templated DNA replication"/>
    <property type="evidence" value="ECO:0007669"/>
    <property type="project" value="UniProtKB-UniRule"/>
</dbReference>
<protein>
    <recommendedName>
        <fullName evidence="10 11">DNA polymerase I</fullName>
        <ecNumber evidence="10 11">2.7.7.7</ecNumber>
    </recommendedName>
</protein>
<dbReference type="AlphaFoldDB" id="A0A1F6PDF6"/>
<dbReference type="EC" id="2.7.7.7" evidence="10 11"/>
<dbReference type="Gene3D" id="1.20.1060.10">
    <property type="entry name" value="Taq DNA Polymerase, Chain T, domain 4"/>
    <property type="match status" value="1"/>
</dbReference>
<dbReference type="NCBIfam" id="NF004397">
    <property type="entry name" value="PRK05755.1"/>
    <property type="match status" value="1"/>
</dbReference>
<dbReference type="PRINTS" id="PR00868">
    <property type="entry name" value="DNAPOLI"/>
</dbReference>
<keyword evidence="7 11" id="KW-0238">DNA-binding</keyword>
<name>A0A1F6PDF6_9BACT</name>
<dbReference type="Gene3D" id="3.30.420.10">
    <property type="entry name" value="Ribonuclease H-like superfamily/Ribonuclease H"/>
    <property type="match status" value="1"/>
</dbReference>
<dbReference type="InterPro" id="IPR008918">
    <property type="entry name" value="HhH2"/>
</dbReference>
<evidence type="ECO:0000313" key="14">
    <source>
        <dbReference type="EMBL" id="OGH94196.1"/>
    </source>
</evidence>
<dbReference type="SUPFAM" id="SSF56672">
    <property type="entry name" value="DNA/RNA polymerases"/>
    <property type="match status" value="1"/>
</dbReference>
<dbReference type="Pfam" id="PF02739">
    <property type="entry name" value="5_3_exonuc_N"/>
    <property type="match status" value="1"/>
</dbReference>
<dbReference type="FunFam" id="1.10.150.20:FF:000003">
    <property type="entry name" value="DNA polymerase I"/>
    <property type="match status" value="1"/>
</dbReference>